<dbReference type="Proteomes" id="UP000692954">
    <property type="component" value="Unassembled WGS sequence"/>
</dbReference>
<accession>A0A8S1R6I4</accession>
<dbReference type="EMBL" id="CAJJDN010000140">
    <property type="protein sequence ID" value="CAD8122802.1"/>
    <property type="molecule type" value="Genomic_DNA"/>
</dbReference>
<keyword evidence="2" id="KW-1185">Reference proteome</keyword>
<name>A0A8S1R6I4_9CILI</name>
<comment type="caution">
    <text evidence="1">The sequence shown here is derived from an EMBL/GenBank/DDBJ whole genome shotgun (WGS) entry which is preliminary data.</text>
</comment>
<organism evidence="1 2">
    <name type="scientific">Paramecium sonneborni</name>
    <dbReference type="NCBI Taxonomy" id="65129"/>
    <lineage>
        <taxon>Eukaryota</taxon>
        <taxon>Sar</taxon>
        <taxon>Alveolata</taxon>
        <taxon>Ciliophora</taxon>
        <taxon>Intramacronucleata</taxon>
        <taxon>Oligohymenophorea</taxon>
        <taxon>Peniculida</taxon>
        <taxon>Parameciidae</taxon>
        <taxon>Paramecium</taxon>
    </lineage>
</organism>
<proteinExistence type="predicted"/>
<sequence length="131" mass="15936">MFKHQYFQTNQLDEDQFLVNIGQNLQSTKFFKVIQITIIIFFLRKYFQSIQQIIFIKKILNQLNNNCLNFCKQETKSIQVDKQQQKPFLKVEWQKKEQIDILNKQKKKQKEQTKEIALFLQGENNKKSKKF</sequence>
<reference evidence="1" key="1">
    <citation type="submission" date="2021-01" db="EMBL/GenBank/DDBJ databases">
        <authorList>
            <consortium name="Genoscope - CEA"/>
            <person name="William W."/>
        </authorList>
    </citation>
    <scope>NUCLEOTIDE SEQUENCE</scope>
</reference>
<evidence type="ECO:0000313" key="1">
    <source>
        <dbReference type="EMBL" id="CAD8122802.1"/>
    </source>
</evidence>
<dbReference type="AlphaFoldDB" id="A0A8S1R6I4"/>
<gene>
    <name evidence="1" type="ORF">PSON_ATCC_30995.1.T1400141</name>
</gene>
<protein>
    <submittedName>
        <fullName evidence="1">Uncharacterized protein</fullName>
    </submittedName>
</protein>
<evidence type="ECO:0000313" key="2">
    <source>
        <dbReference type="Proteomes" id="UP000692954"/>
    </source>
</evidence>